<name>A0AAN9KQI2_CANGL</name>
<feature type="region of interest" description="Disordered" evidence="1">
    <location>
        <begin position="1"/>
        <end position="26"/>
    </location>
</feature>
<evidence type="ECO:0000313" key="3">
    <source>
        <dbReference type="Proteomes" id="UP001367508"/>
    </source>
</evidence>
<evidence type="ECO:0000256" key="1">
    <source>
        <dbReference type="SAM" id="MobiDB-lite"/>
    </source>
</evidence>
<feature type="region of interest" description="Disordered" evidence="1">
    <location>
        <begin position="42"/>
        <end position="91"/>
    </location>
</feature>
<proteinExistence type="predicted"/>
<evidence type="ECO:0000313" key="2">
    <source>
        <dbReference type="EMBL" id="KAK7321226.1"/>
    </source>
</evidence>
<dbReference type="Proteomes" id="UP001367508">
    <property type="component" value="Unassembled WGS sequence"/>
</dbReference>
<accession>A0AAN9KQI2</accession>
<gene>
    <name evidence="2" type="ORF">VNO77_31651</name>
</gene>
<feature type="compositionally biased region" description="Basic and acidic residues" evidence="1">
    <location>
        <begin position="61"/>
        <end position="70"/>
    </location>
</feature>
<reference evidence="2 3" key="1">
    <citation type="submission" date="2024-01" db="EMBL/GenBank/DDBJ databases">
        <title>The genomes of 5 underutilized Papilionoideae crops provide insights into root nodulation and disease resistanc.</title>
        <authorList>
            <person name="Jiang F."/>
        </authorList>
    </citation>
    <scope>NUCLEOTIDE SEQUENCE [LARGE SCALE GENOMIC DNA]</scope>
    <source>
        <strain evidence="2">LVBAO_FW01</strain>
        <tissue evidence="2">Leaves</tissue>
    </source>
</reference>
<dbReference type="EMBL" id="JAYMYQ010000007">
    <property type="protein sequence ID" value="KAK7321226.1"/>
    <property type="molecule type" value="Genomic_DNA"/>
</dbReference>
<feature type="compositionally biased region" description="Basic and acidic residues" evidence="1">
    <location>
        <begin position="11"/>
        <end position="24"/>
    </location>
</feature>
<organism evidence="2 3">
    <name type="scientific">Canavalia gladiata</name>
    <name type="common">Sword bean</name>
    <name type="synonym">Dolichos gladiatus</name>
    <dbReference type="NCBI Taxonomy" id="3824"/>
    <lineage>
        <taxon>Eukaryota</taxon>
        <taxon>Viridiplantae</taxon>
        <taxon>Streptophyta</taxon>
        <taxon>Embryophyta</taxon>
        <taxon>Tracheophyta</taxon>
        <taxon>Spermatophyta</taxon>
        <taxon>Magnoliopsida</taxon>
        <taxon>eudicotyledons</taxon>
        <taxon>Gunneridae</taxon>
        <taxon>Pentapetalae</taxon>
        <taxon>rosids</taxon>
        <taxon>fabids</taxon>
        <taxon>Fabales</taxon>
        <taxon>Fabaceae</taxon>
        <taxon>Papilionoideae</taxon>
        <taxon>50 kb inversion clade</taxon>
        <taxon>NPAAA clade</taxon>
        <taxon>indigoferoid/millettioid clade</taxon>
        <taxon>Phaseoleae</taxon>
        <taxon>Canavalia</taxon>
    </lineage>
</organism>
<protein>
    <submittedName>
        <fullName evidence="2">Uncharacterized protein</fullName>
    </submittedName>
</protein>
<sequence>MERGGGGLDSSDSKLRGKDIETPSKKRGQWIEVEDITFDHALGQTEREDLEPRSGLATQLKSRETHHQRLENIAPSHRISRIGGHATSNEKPCKVKHLSWILKAVVVAITLYFLREAYHPARV</sequence>
<dbReference type="AlphaFoldDB" id="A0AAN9KQI2"/>
<comment type="caution">
    <text evidence="2">The sequence shown here is derived from an EMBL/GenBank/DDBJ whole genome shotgun (WGS) entry which is preliminary data.</text>
</comment>
<keyword evidence="3" id="KW-1185">Reference proteome</keyword>